<dbReference type="InterPro" id="IPR006659">
    <property type="entry name" value="Arsenate_reductase"/>
</dbReference>
<dbReference type="RefSeq" id="WP_093240156.1">
    <property type="nucleotide sequence ID" value="NZ_FNQF01000003.1"/>
</dbReference>
<dbReference type="AlphaFoldDB" id="A0A1H3Y3X0"/>
<evidence type="ECO:0000256" key="2">
    <source>
        <dbReference type="ARBA" id="ARBA00023002"/>
    </source>
</evidence>
<comment type="similarity">
    <text evidence="1 3">Belongs to the ArsC family.</text>
</comment>
<dbReference type="PANTHER" id="PTHR30041">
    <property type="entry name" value="ARSENATE REDUCTASE"/>
    <property type="match status" value="1"/>
</dbReference>
<dbReference type="STRING" id="908615.SAMN05421540_10325"/>
<dbReference type="CDD" id="cd03034">
    <property type="entry name" value="ArsC_ArsC"/>
    <property type="match status" value="1"/>
</dbReference>
<gene>
    <name evidence="4" type="ORF">SAMN05421540_10325</name>
</gene>
<dbReference type="InterPro" id="IPR006660">
    <property type="entry name" value="Arsenate_reductase-like"/>
</dbReference>
<sequence length="115" mass="13450">MIKIYHNPRCSKSRQGLEILKESGQEHEVIQYLKEPLSIDELKEILKLLNIKPIALVRKNEKIWKENYKEKVEKLTDDEIIQAMIENPKLIERPIVVNGEKAVIGRPPENIKEVL</sequence>
<evidence type="ECO:0000256" key="3">
    <source>
        <dbReference type="PROSITE-ProRule" id="PRU01282"/>
    </source>
</evidence>
<accession>A0A1H3Y3X0</accession>
<dbReference type="Pfam" id="PF03960">
    <property type="entry name" value="ArsC"/>
    <property type="match status" value="1"/>
</dbReference>
<dbReference type="EMBL" id="FNQF01000003">
    <property type="protein sequence ID" value="SEA06263.1"/>
    <property type="molecule type" value="Genomic_DNA"/>
</dbReference>
<evidence type="ECO:0000313" key="4">
    <source>
        <dbReference type="EMBL" id="SEA06263.1"/>
    </source>
</evidence>
<proteinExistence type="inferred from homology"/>
<dbReference type="NCBIfam" id="TIGR00014">
    <property type="entry name" value="arsC"/>
    <property type="match status" value="1"/>
</dbReference>
<keyword evidence="2" id="KW-0560">Oxidoreductase</keyword>
<reference evidence="4 5" key="1">
    <citation type="submission" date="2016-10" db="EMBL/GenBank/DDBJ databases">
        <authorList>
            <person name="de Groot N.N."/>
        </authorList>
    </citation>
    <scope>NUCLEOTIDE SEQUENCE [LARGE SCALE GENOMIC DNA]</scope>
    <source>
        <strain evidence="4 5">DSM 23581</strain>
    </source>
</reference>
<dbReference type="InterPro" id="IPR036249">
    <property type="entry name" value="Thioredoxin-like_sf"/>
</dbReference>
<dbReference type="GO" id="GO:0008794">
    <property type="term" value="F:arsenate reductase (glutaredoxin) activity"/>
    <property type="evidence" value="ECO:0007669"/>
    <property type="project" value="InterPro"/>
</dbReference>
<dbReference type="Proteomes" id="UP000198820">
    <property type="component" value="Unassembled WGS sequence"/>
</dbReference>
<evidence type="ECO:0000313" key="5">
    <source>
        <dbReference type="Proteomes" id="UP000198820"/>
    </source>
</evidence>
<dbReference type="Gene3D" id="3.40.30.10">
    <property type="entry name" value="Glutaredoxin"/>
    <property type="match status" value="1"/>
</dbReference>
<protein>
    <submittedName>
        <fullName evidence="4">Arsenate reductase</fullName>
    </submittedName>
</protein>
<keyword evidence="5" id="KW-1185">Reference proteome</keyword>
<dbReference type="PROSITE" id="PS51353">
    <property type="entry name" value="ARSC"/>
    <property type="match status" value="1"/>
</dbReference>
<name>A0A1H3Y3X0_9FLAO</name>
<dbReference type="SUPFAM" id="SSF52833">
    <property type="entry name" value="Thioredoxin-like"/>
    <property type="match status" value="1"/>
</dbReference>
<evidence type="ECO:0000256" key="1">
    <source>
        <dbReference type="ARBA" id="ARBA00007198"/>
    </source>
</evidence>
<organism evidence="4 5">
    <name type="scientific">Psychroflexus halocasei</name>
    <dbReference type="NCBI Taxonomy" id="908615"/>
    <lineage>
        <taxon>Bacteria</taxon>
        <taxon>Pseudomonadati</taxon>
        <taxon>Bacteroidota</taxon>
        <taxon>Flavobacteriia</taxon>
        <taxon>Flavobacteriales</taxon>
        <taxon>Flavobacteriaceae</taxon>
        <taxon>Psychroflexus</taxon>
    </lineage>
</organism>
<dbReference type="PANTHER" id="PTHR30041:SF4">
    <property type="entry name" value="ARSENATE REDUCTASE"/>
    <property type="match status" value="1"/>
</dbReference>